<dbReference type="EMBL" id="JACNYK010000001">
    <property type="protein sequence ID" value="MBD1424218.1"/>
    <property type="molecule type" value="Genomic_DNA"/>
</dbReference>
<evidence type="ECO:0000256" key="2">
    <source>
        <dbReference type="ARBA" id="ARBA00022980"/>
    </source>
</evidence>
<comment type="similarity">
    <text evidence="1 5">Belongs to the bacterial ribosomal protein bL28 family.</text>
</comment>
<dbReference type="InterPro" id="IPR001383">
    <property type="entry name" value="Ribosomal_bL28_bact-type"/>
</dbReference>
<reference evidence="6 7" key="1">
    <citation type="submission" date="2020-08" db="EMBL/GenBank/DDBJ databases">
        <title>Sphingobacterium sp. DN00404 isolated from aquaculture water.</title>
        <authorList>
            <person name="Zhang M."/>
        </authorList>
    </citation>
    <scope>NUCLEOTIDE SEQUENCE [LARGE SCALE GENOMIC DNA]</scope>
    <source>
        <strain evidence="6 7">KCTC 32294</strain>
    </source>
</reference>
<dbReference type="Proteomes" id="UP000606494">
    <property type="component" value="Unassembled WGS sequence"/>
</dbReference>
<evidence type="ECO:0000256" key="4">
    <source>
        <dbReference type="ARBA" id="ARBA00035174"/>
    </source>
</evidence>
<dbReference type="InterPro" id="IPR026569">
    <property type="entry name" value="Ribosomal_bL28"/>
</dbReference>
<dbReference type="PANTHER" id="PTHR13528">
    <property type="entry name" value="39S RIBOSOMAL PROTEIN L28, MITOCHONDRIAL"/>
    <property type="match status" value="1"/>
</dbReference>
<dbReference type="NCBIfam" id="TIGR00009">
    <property type="entry name" value="L28"/>
    <property type="match status" value="1"/>
</dbReference>
<evidence type="ECO:0000256" key="3">
    <source>
        <dbReference type="ARBA" id="ARBA00023274"/>
    </source>
</evidence>
<organism evidence="6 7">
    <name type="scientific">Sphingobacterium arenae</name>
    <dbReference type="NCBI Taxonomy" id="1280598"/>
    <lineage>
        <taxon>Bacteria</taxon>
        <taxon>Pseudomonadati</taxon>
        <taxon>Bacteroidota</taxon>
        <taxon>Sphingobacteriia</taxon>
        <taxon>Sphingobacteriales</taxon>
        <taxon>Sphingobacteriaceae</taxon>
        <taxon>Sphingobacterium</taxon>
    </lineage>
</organism>
<dbReference type="Pfam" id="PF00830">
    <property type="entry name" value="Ribosomal_L28"/>
    <property type="match status" value="1"/>
</dbReference>
<name>A0ABR7XYU8_9SPHI</name>
<keyword evidence="2 5" id="KW-0689">Ribosomal protein</keyword>
<evidence type="ECO:0000256" key="5">
    <source>
        <dbReference type="HAMAP-Rule" id="MF_00373"/>
    </source>
</evidence>
<keyword evidence="7" id="KW-1185">Reference proteome</keyword>
<evidence type="ECO:0000256" key="1">
    <source>
        <dbReference type="ARBA" id="ARBA00008760"/>
    </source>
</evidence>
<dbReference type="PANTHER" id="PTHR13528:SF2">
    <property type="entry name" value="LARGE RIBOSOMAL SUBUNIT PROTEIN BL28M"/>
    <property type="match status" value="1"/>
</dbReference>
<proteinExistence type="inferred from homology"/>
<sequence length="77" mass="8701">MSRICDLTGKAALTGNSVSHSNVKTKRRFYPNLQTKRFYIPEEDRWITLKVSTSAIKTINKKGISAVIDKFIKKGSI</sequence>
<dbReference type="InterPro" id="IPR034704">
    <property type="entry name" value="Ribosomal_bL28/bL31-like_sf"/>
</dbReference>
<evidence type="ECO:0000313" key="6">
    <source>
        <dbReference type="EMBL" id="MBD1424218.1"/>
    </source>
</evidence>
<keyword evidence="3 5" id="KW-0687">Ribonucleoprotein</keyword>
<gene>
    <name evidence="5" type="primary">rpmB</name>
    <name evidence="6" type="ORF">H8B17_01380</name>
</gene>
<dbReference type="GO" id="GO:0005840">
    <property type="term" value="C:ribosome"/>
    <property type="evidence" value="ECO:0007669"/>
    <property type="project" value="UniProtKB-KW"/>
</dbReference>
<accession>A0ABR7XYU8</accession>
<protein>
    <recommendedName>
        <fullName evidence="4 5">Large ribosomal subunit protein bL28</fullName>
    </recommendedName>
</protein>
<comment type="caution">
    <text evidence="6">The sequence shown here is derived from an EMBL/GenBank/DDBJ whole genome shotgun (WGS) entry which is preliminary data.</text>
</comment>
<dbReference type="InterPro" id="IPR037147">
    <property type="entry name" value="Ribosomal_bL28_sf"/>
</dbReference>
<dbReference type="HAMAP" id="MF_00373">
    <property type="entry name" value="Ribosomal_bL28"/>
    <property type="match status" value="1"/>
</dbReference>
<dbReference type="SUPFAM" id="SSF143800">
    <property type="entry name" value="L28p-like"/>
    <property type="match status" value="1"/>
</dbReference>
<dbReference type="RefSeq" id="WP_190307386.1">
    <property type="nucleotide sequence ID" value="NZ_JACNYK010000001.1"/>
</dbReference>
<evidence type="ECO:0000313" key="7">
    <source>
        <dbReference type="Proteomes" id="UP000606494"/>
    </source>
</evidence>
<dbReference type="Gene3D" id="2.30.170.40">
    <property type="entry name" value="Ribosomal protein L28/L24"/>
    <property type="match status" value="1"/>
</dbReference>